<keyword evidence="1" id="KW-0732">Signal</keyword>
<dbReference type="Gene3D" id="3.40.710.10">
    <property type="entry name" value="DD-peptidase/beta-lactamase superfamily"/>
    <property type="match status" value="1"/>
</dbReference>
<organism evidence="3 4">
    <name type="scientific">Chryseobacterium arthrosphaerae</name>
    <dbReference type="NCBI Taxonomy" id="651561"/>
    <lineage>
        <taxon>Bacteria</taxon>
        <taxon>Pseudomonadati</taxon>
        <taxon>Bacteroidota</taxon>
        <taxon>Flavobacteriia</taxon>
        <taxon>Flavobacteriales</taxon>
        <taxon>Weeksellaceae</taxon>
        <taxon>Chryseobacterium group</taxon>
        <taxon>Chryseobacterium</taxon>
    </lineage>
</organism>
<evidence type="ECO:0000313" key="3">
    <source>
        <dbReference type="EMBL" id="OCA73513.1"/>
    </source>
</evidence>
<dbReference type="InterPro" id="IPR012338">
    <property type="entry name" value="Beta-lactam/transpept-like"/>
</dbReference>
<dbReference type="InterPro" id="IPR001466">
    <property type="entry name" value="Beta-lactam-related"/>
</dbReference>
<accession>A0A1B8ZPH7</accession>
<evidence type="ECO:0000313" key="4">
    <source>
        <dbReference type="Proteomes" id="UP000093432"/>
    </source>
</evidence>
<protein>
    <recommendedName>
        <fullName evidence="2">Beta-lactamase-related domain-containing protein</fullName>
    </recommendedName>
</protein>
<name>A0A1B8ZPH7_9FLAO</name>
<dbReference type="AlphaFoldDB" id="A0A1B8ZPH7"/>
<feature type="signal peptide" evidence="1">
    <location>
        <begin position="1"/>
        <end position="22"/>
    </location>
</feature>
<dbReference type="STRING" id="651561.BBI00_03785"/>
<dbReference type="SUPFAM" id="SSF56601">
    <property type="entry name" value="beta-lactamase/transpeptidase-like"/>
    <property type="match status" value="1"/>
</dbReference>
<dbReference type="OrthoDB" id="9793489at2"/>
<dbReference type="Pfam" id="PF00144">
    <property type="entry name" value="Beta-lactamase"/>
    <property type="match status" value="1"/>
</dbReference>
<feature type="chain" id="PRO_5008620962" description="Beta-lactamase-related domain-containing protein" evidence="1">
    <location>
        <begin position="23"/>
        <end position="546"/>
    </location>
</feature>
<dbReference type="Proteomes" id="UP000093432">
    <property type="component" value="Unassembled WGS sequence"/>
</dbReference>
<sequence>MKPTIKLTLFLFYALNFGILSAQSGTRDEIRKADSLISNYSDPNAPGMAVGIIRDGKIIYKKTYGLANLEDKIPVTDSTAFDIASVSKQFTAFIMLLAEREGRLFLEDDIRKYLPELKSLPYKITVRQLANHTHGLPDFTSIKRLQGFGDEFRVTNDQAIKTVLAIKSINFKPGERYAYNNTGFMLLAEILRRVYKKEFRELLKEYIFQPLKMNSSTAVDDPLKITPNRAESYQESNATFFKYPLGQMENGSSNIFTTLNDLCIWALNYQKPVIGSREIYDKMQQNTFLNSGNRVEYGLGLQTGKYKGLNIVFHGGGTAGYRSYILHIPAYRLSVVLAGNKGNFDGLFIAYKLVDLFLGNHQVLSAQPQKMSYTSAELKKFEGMYEINPGNYLEILSDGKNLYQGKSKMLLTIMGDDQFGIPAIPTASVTFHKETLTFNVGDFAFVCKKVKLEPIKVNKADLNKLTGFYRNEEFNTIYQLLVEDNTLIARHYINPDVLLYPLSPTNFYSHKSFLGQLDFRKDKKGNVTGFILAGANIANVEFKKIK</sequence>
<reference evidence="4" key="1">
    <citation type="submission" date="2016-07" db="EMBL/GenBank/DDBJ databases">
        <authorList>
            <person name="Florea S."/>
            <person name="Webb J.S."/>
            <person name="Jaromczyk J."/>
            <person name="Schardl C.L."/>
        </authorList>
    </citation>
    <scope>NUCLEOTIDE SEQUENCE [LARGE SCALE GENOMIC DNA]</scope>
    <source>
        <strain evidence="4">CC-VM-7</strain>
    </source>
</reference>
<dbReference type="RefSeq" id="WP_065397518.1">
    <property type="nucleotide sequence ID" value="NZ_MAYG01000001.1"/>
</dbReference>
<comment type="caution">
    <text evidence="3">The sequence shown here is derived from an EMBL/GenBank/DDBJ whole genome shotgun (WGS) entry which is preliminary data.</text>
</comment>
<evidence type="ECO:0000259" key="2">
    <source>
        <dbReference type="Pfam" id="PF00144"/>
    </source>
</evidence>
<dbReference type="PANTHER" id="PTHR46825">
    <property type="entry name" value="D-ALANYL-D-ALANINE-CARBOXYPEPTIDASE/ENDOPEPTIDASE AMPH"/>
    <property type="match status" value="1"/>
</dbReference>
<dbReference type="EMBL" id="MAYG01000001">
    <property type="protein sequence ID" value="OCA73513.1"/>
    <property type="molecule type" value="Genomic_DNA"/>
</dbReference>
<proteinExistence type="predicted"/>
<dbReference type="PANTHER" id="PTHR46825:SF9">
    <property type="entry name" value="BETA-LACTAMASE-RELATED DOMAIN-CONTAINING PROTEIN"/>
    <property type="match status" value="1"/>
</dbReference>
<dbReference type="InterPro" id="IPR050491">
    <property type="entry name" value="AmpC-like"/>
</dbReference>
<feature type="domain" description="Beta-lactamase-related" evidence="2">
    <location>
        <begin position="34"/>
        <end position="343"/>
    </location>
</feature>
<evidence type="ECO:0000256" key="1">
    <source>
        <dbReference type="SAM" id="SignalP"/>
    </source>
</evidence>
<gene>
    <name evidence="3" type="ORF">BBI00_03785</name>
</gene>